<accession>A0AAD7C7X9</accession>
<dbReference type="InterPro" id="IPR007720">
    <property type="entry name" value="PigQ/GPI1"/>
</dbReference>
<dbReference type="EMBL" id="JARKIF010000004">
    <property type="protein sequence ID" value="KAJ7641331.1"/>
    <property type="molecule type" value="Genomic_DNA"/>
</dbReference>
<dbReference type="GO" id="GO:0016740">
    <property type="term" value="F:transferase activity"/>
    <property type="evidence" value="ECO:0007669"/>
    <property type="project" value="UniProtKB-KW"/>
</dbReference>
<dbReference type="PANTHER" id="PTHR21329">
    <property type="entry name" value="PHOSPHATIDYLINOSITOL N-ACETYLGLUCOSAMINYLTRANSFERASE SUBUNIT Q-RELATED"/>
    <property type="match status" value="1"/>
</dbReference>
<name>A0AAD7C7X9_9AGAR</name>
<keyword evidence="1" id="KW-0472">Membrane</keyword>
<feature type="transmembrane region" description="Helical" evidence="1">
    <location>
        <begin position="315"/>
        <end position="342"/>
    </location>
</feature>
<organism evidence="2 3">
    <name type="scientific">Roridomyces roridus</name>
    <dbReference type="NCBI Taxonomy" id="1738132"/>
    <lineage>
        <taxon>Eukaryota</taxon>
        <taxon>Fungi</taxon>
        <taxon>Dikarya</taxon>
        <taxon>Basidiomycota</taxon>
        <taxon>Agaricomycotina</taxon>
        <taxon>Agaricomycetes</taxon>
        <taxon>Agaricomycetidae</taxon>
        <taxon>Agaricales</taxon>
        <taxon>Marasmiineae</taxon>
        <taxon>Mycenaceae</taxon>
        <taxon>Roridomyces</taxon>
    </lineage>
</organism>
<keyword evidence="1" id="KW-1133">Transmembrane helix</keyword>
<dbReference type="GO" id="GO:0016020">
    <property type="term" value="C:membrane"/>
    <property type="evidence" value="ECO:0007669"/>
    <property type="project" value="InterPro"/>
</dbReference>
<feature type="transmembrane region" description="Helical" evidence="1">
    <location>
        <begin position="391"/>
        <end position="414"/>
    </location>
</feature>
<keyword evidence="2" id="KW-0808">Transferase</keyword>
<dbReference type="AlphaFoldDB" id="A0AAD7C7X9"/>
<dbReference type="GO" id="GO:0005783">
    <property type="term" value="C:endoplasmic reticulum"/>
    <property type="evidence" value="ECO:0007669"/>
    <property type="project" value="TreeGrafter"/>
</dbReference>
<evidence type="ECO:0000313" key="2">
    <source>
        <dbReference type="EMBL" id="KAJ7641331.1"/>
    </source>
</evidence>
<gene>
    <name evidence="2" type="ORF">FB45DRAFT_899950</name>
</gene>
<evidence type="ECO:0000256" key="1">
    <source>
        <dbReference type="SAM" id="Phobius"/>
    </source>
</evidence>
<proteinExistence type="predicted"/>
<evidence type="ECO:0000313" key="3">
    <source>
        <dbReference type="Proteomes" id="UP001221142"/>
    </source>
</evidence>
<dbReference type="PANTHER" id="PTHR21329:SF3">
    <property type="entry name" value="PHOSPHATIDYLINOSITOL N-ACETYLGLUCOSAMINYLTRANSFERASE SUBUNIT Q"/>
    <property type="match status" value="1"/>
</dbReference>
<dbReference type="Pfam" id="PF05024">
    <property type="entry name" value="Gpi1"/>
    <property type="match status" value="1"/>
</dbReference>
<comment type="caution">
    <text evidence="2">The sequence shown here is derived from an EMBL/GenBank/DDBJ whole genome shotgun (WGS) entry which is preliminary data.</text>
</comment>
<keyword evidence="1" id="KW-0812">Transmembrane</keyword>
<dbReference type="GO" id="GO:0006506">
    <property type="term" value="P:GPI anchor biosynthetic process"/>
    <property type="evidence" value="ECO:0007669"/>
    <property type="project" value="InterPro"/>
</dbReference>
<keyword evidence="3" id="KW-1185">Reference proteome</keyword>
<protein>
    <submittedName>
        <fullName evidence="2">N-acetylglucosaminyl transferase component-domain-containing protein</fullName>
    </submittedName>
</protein>
<dbReference type="Proteomes" id="UP001221142">
    <property type="component" value="Unassembled WGS sequence"/>
</dbReference>
<reference evidence="2" key="1">
    <citation type="submission" date="2023-03" db="EMBL/GenBank/DDBJ databases">
        <title>Massive genome expansion in bonnet fungi (Mycena s.s.) driven by repeated elements and novel gene families across ecological guilds.</title>
        <authorList>
            <consortium name="Lawrence Berkeley National Laboratory"/>
            <person name="Harder C.B."/>
            <person name="Miyauchi S."/>
            <person name="Viragh M."/>
            <person name="Kuo A."/>
            <person name="Thoen E."/>
            <person name="Andreopoulos B."/>
            <person name="Lu D."/>
            <person name="Skrede I."/>
            <person name="Drula E."/>
            <person name="Henrissat B."/>
            <person name="Morin E."/>
            <person name="Kohler A."/>
            <person name="Barry K."/>
            <person name="LaButti K."/>
            <person name="Morin E."/>
            <person name="Salamov A."/>
            <person name="Lipzen A."/>
            <person name="Mereny Z."/>
            <person name="Hegedus B."/>
            <person name="Baldrian P."/>
            <person name="Stursova M."/>
            <person name="Weitz H."/>
            <person name="Taylor A."/>
            <person name="Grigoriev I.V."/>
            <person name="Nagy L.G."/>
            <person name="Martin F."/>
            <person name="Kauserud H."/>
        </authorList>
    </citation>
    <scope>NUCLEOTIDE SEQUENCE</scope>
    <source>
        <strain evidence="2">9284</strain>
    </source>
</reference>
<sequence length="523" mass="59406">MSQTVFWPDDVREEGLCYGWSTPTLCVAGVIHDETALDSLSDSFRVKVLGSCKFERGSPHPVLEFLSGEYTIIYYRRHTAASLRFYSLENVEPSGAAKARQSALATSLEHDYTRPHYSGGIDATVINQFNLAKTVDALVQPKSSRLELSKYLFDFMDAVLYIPKQVAPLVRIPAYLKDFSTTIQQLDVRAEQTQFLGHQVAPLRQSDLSSIHVFAARYTNFFNTVWLILNDITIGVAFGTFLCENNLVLARMLNSLIEIYLIDWIRWALHWLDSWPAGLKLNTELSWVYSHTFSDLVTIWGRVLQGAAPYLPVTLYVFGILSATGMTTAIALFSDLLALLTVHIYLGYLLSRALYARLLRTGGSLWNLFRGKRFNVLRNRTDTWAYDTDQLLFGTILFTLLAFLFPTVLAYYALFALMRLGTLLLNAGLETQLAFMNHFPLFALMLRAKDPWRLPGGIYFGVQYAPGPVLVVKNQPVPFSTIFVQYIRLWSRLAAHYNPLRLLWYVLRGKQLKSDSALRDVIL</sequence>